<name>A0A7X6L3I8_9NOCA</name>
<protein>
    <submittedName>
        <fullName evidence="1">Uncharacterized protein</fullName>
    </submittedName>
</protein>
<dbReference type="EMBL" id="JAAXOS010000006">
    <property type="protein sequence ID" value="NKY27178.1"/>
    <property type="molecule type" value="Genomic_DNA"/>
</dbReference>
<evidence type="ECO:0000313" key="1">
    <source>
        <dbReference type="EMBL" id="NKY27178.1"/>
    </source>
</evidence>
<proteinExistence type="predicted"/>
<dbReference type="RefSeq" id="WP_062968136.1">
    <property type="nucleotide sequence ID" value="NZ_JAAXOS010000006.1"/>
</dbReference>
<reference evidence="1 2" key="1">
    <citation type="submission" date="2020-04" db="EMBL/GenBank/DDBJ databases">
        <title>MicrobeNet Type strains.</title>
        <authorList>
            <person name="Nicholson A.C."/>
        </authorList>
    </citation>
    <scope>NUCLEOTIDE SEQUENCE [LARGE SCALE GENOMIC DNA]</scope>
    <source>
        <strain evidence="1 2">DSM 44956</strain>
    </source>
</reference>
<dbReference type="AlphaFoldDB" id="A0A7X6L3I8"/>
<gene>
    <name evidence="1" type="ORF">HGB38_13225</name>
</gene>
<keyword evidence="2" id="KW-1185">Reference proteome</keyword>
<sequence>MSDRLTVGGWVIVGEQCSVRLAPVPRDDYLAFVFESSGTEFELALAPAILHRMVDLGSGPPVP</sequence>
<comment type="caution">
    <text evidence="1">The sequence shown here is derived from an EMBL/GenBank/DDBJ whole genome shotgun (WGS) entry which is preliminary data.</text>
</comment>
<evidence type="ECO:0000313" key="2">
    <source>
        <dbReference type="Proteomes" id="UP000540698"/>
    </source>
</evidence>
<organism evidence="1 2">
    <name type="scientific">Nocardia gamkensis</name>
    <dbReference type="NCBI Taxonomy" id="352869"/>
    <lineage>
        <taxon>Bacteria</taxon>
        <taxon>Bacillati</taxon>
        <taxon>Actinomycetota</taxon>
        <taxon>Actinomycetes</taxon>
        <taxon>Mycobacteriales</taxon>
        <taxon>Nocardiaceae</taxon>
        <taxon>Nocardia</taxon>
    </lineage>
</organism>
<accession>A0A7X6L3I8</accession>
<dbReference type="Proteomes" id="UP000540698">
    <property type="component" value="Unassembled WGS sequence"/>
</dbReference>